<proteinExistence type="predicted"/>
<reference evidence="1 2" key="1">
    <citation type="submission" date="2018-09" db="EMBL/GenBank/DDBJ databases">
        <title>Whole genome based analysis of evolution and adaptive divergence in Indian and Brazilian strains of Azospirillum brasilense.</title>
        <authorList>
            <person name="Singh C."/>
            <person name="Tripathi A.K."/>
        </authorList>
    </citation>
    <scope>NUCLEOTIDE SEQUENCE [LARGE SCALE GENOMIC DNA]</scope>
    <source>
        <strain evidence="1 2">MTCC4039</strain>
    </source>
</reference>
<name>A0A4D8QTD5_AZOBR</name>
<dbReference type="AlphaFoldDB" id="A0A4D8QTD5"/>
<accession>A0A4D8QTD5</accession>
<gene>
    <name evidence="1" type="ORF">D3869_01375</name>
</gene>
<evidence type="ECO:0000313" key="2">
    <source>
        <dbReference type="Proteomes" id="UP000298693"/>
    </source>
</evidence>
<dbReference type="Proteomes" id="UP000298693">
    <property type="component" value="Chromosome"/>
</dbReference>
<evidence type="ECO:0000313" key="1">
    <source>
        <dbReference type="EMBL" id="QCO13988.1"/>
    </source>
</evidence>
<protein>
    <recommendedName>
        <fullName evidence="3">Phage gp46-like protein</fullName>
    </recommendedName>
</protein>
<sequence length="145" mass="16222">MADITIRWSAADSRGDWTLAPGGDLETGDDLATAILLSIFTDRQAQPDDAIPDGTADRRGWWGAPELGSRLWLLDRAKQTEETRRRAEDYAVEALEWLIDDGVVARFEIVATWERRSFLGLRITAYRSDGRTVALNASWAWQGVA</sequence>
<dbReference type="RefSeq" id="WP_137138642.1">
    <property type="nucleotide sequence ID" value="NZ_CP032345.1"/>
</dbReference>
<evidence type="ECO:0008006" key="3">
    <source>
        <dbReference type="Google" id="ProtNLM"/>
    </source>
</evidence>
<dbReference type="EMBL" id="CP032345">
    <property type="protein sequence ID" value="QCO13988.1"/>
    <property type="molecule type" value="Genomic_DNA"/>
</dbReference>
<dbReference type="InterPro" id="IPR010877">
    <property type="entry name" value="Phage_Mu_Gp46"/>
</dbReference>
<dbReference type="Pfam" id="PF07409">
    <property type="entry name" value="GP46"/>
    <property type="match status" value="1"/>
</dbReference>
<organism evidence="1 2">
    <name type="scientific">Azospirillum brasilense</name>
    <dbReference type="NCBI Taxonomy" id="192"/>
    <lineage>
        <taxon>Bacteria</taxon>
        <taxon>Pseudomonadati</taxon>
        <taxon>Pseudomonadota</taxon>
        <taxon>Alphaproteobacteria</taxon>
        <taxon>Rhodospirillales</taxon>
        <taxon>Azospirillaceae</taxon>
        <taxon>Azospirillum</taxon>
    </lineage>
</organism>